<dbReference type="PANTHER" id="PTHR12415:SF4">
    <property type="entry name" value="TYROSYL-DNA PHOSPHODIESTERASE DOMAIN-CONTAINING PROTEIN"/>
    <property type="match status" value="1"/>
</dbReference>
<feature type="active site" description="Proton donor/acceptor" evidence="1">
    <location>
        <position position="472"/>
    </location>
</feature>
<feature type="compositionally biased region" description="Polar residues" evidence="4">
    <location>
        <begin position="46"/>
        <end position="56"/>
    </location>
</feature>
<keyword evidence="6" id="KW-1185">Reference proteome</keyword>
<organism evidence="5 6">
    <name type="scientific">Ramalina farinacea</name>
    <dbReference type="NCBI Taxonomy" id="258253"/>
    <lineage>
        <taxon>Eukaryota</taxon>
        <taxon>Fungi</taxon>
        <taxon>Dikarya</taxon>
        <taxon>Ascomycota</taxon>
        <taxon>Pezizomycotina</taxon>
        <taxon>Lecanoromycetes</taxon>
        <taxon>OSLEUM clade</taxon>
        <taxon>Lecanoromycetidae</taxon>
        <taxon>Lecanorales</taxon>
        <taxon>Lecanorineae</taxon>
        <taxon>Ramalinaceae</taxon>
        <taxon>Ramalina</taxon>
    </lineage>
</organism>
<evidence type="ECO:0000256" key="2">
    <source>
        <dbReference type="PIRSR" id="PIRSR610347-2"/>
    </source>
</evidence>
<feature type="active site" description="Nucleophile" evidence="1">
    <location>
        <position position="242"/>
    </location>
</feature>
<dbReference type="PANTHER" id="PTHR12415">
    <property type="entry name" value="TYROSYL-DNA PHOSPHODIESTERASE 1"/>
    <property type="match status" value="1"/>
</dbReference>
<dbReference type="Proteomes" id="UP001161017">
    <property type="component" value="Unassembled WGS sequence"/>
</dbReference>
<proteinExistence type="predicted"/>
<evidence type="ECO:0000313" key="5">
    <source>
        <dbReference type="EMBL" id="MDI1492540.1"/>
    </source>
</evidence>
<feature type="compositionally biased region" description="Basic and acidic residues" evidence="4">
    <location>
        <begin position="86"/>
        <end position="96"/>
    </location>
</feature>
<evidence type="ECO:0000256" key="4">
    <source>
        <dbReference type="SAM" id="MobiDB-lite"/>
    </source>
</evidence>
<comment type="caution">
    <text evidence="5">The sequence shown here is derived from an EMBL/GenBank/DDBJ whole genome shotgun (WGS) entry which is preliminary data.</text>
</comment>
<feature type="region of interest" description="Disordered" evidence="4">
    <location>
        <begin position="16"/>
        <end position="136"/>
    </location>
</feature>
<reference evidence="5" key="1">
    <citation type="journal article" date="2023" name="Genome Biol. Evol.">
        <title>First Whole Genome Sequence and Flow Cytometry Genome Size Data for the Lichen-Forming Fungus Ramalina farinacea (Ascomycota).</title>
        <authorList>
            <person name="Llewellyn T."/>
            <person name="Mian S."/>
            <person name="Hill R."/>
            <person name="Leitch I.J."/>
            <person name="Gaya E."/>
        </authorList>
    </citation>
    <scope>NUCLEOTIDE SEQUENCE</scope>
    <source>
        <strain evidence="5">LIQ254RAFAR</strain>
    </source>
</reference>
<dbReference type="InterPro" id="IPR010347">
    <property type="entry name" value="Tdp1"/>
</dbReference>
<evidence type="ECO:0008006" key="7">
    <source>
        <dbReference type="Google" id="ProtNLM"/>
    </source>
</evidence>
<protein>
    <recommendedName>
        <fullName evidence="7">PLD phosphodiesterase domain-containing protein</fullName>
    </recommendedName>
</protein>
<dbReference type="GO" id="GO:0003697">
    <property type="term" value="F:single-stranded DNA binding"/>
    <property type="evidence" value="ECO:0007669"/>
    <property type="project" value="TreeGrafter"/>
</dbReference>
<dbReference type="GO" id="GO:0017005">
    <property type="term" value="F:3'-tyrosyl-DNA phosphodiesterase activity"/>
    <property type="evidence" value="ECO:0007669"/>
    <property type="project" value="TreeGrafter"/>
</dbReference>
<dbReference type="Gene3D" id="3.30.870.10">
    <property type="entry name" value="Endonuclease Chain A"/>
    <property type="match status" value="2"/>
</dbReference>
<dbReference type="EMBL" id="JAPUFD010000019">
    <property type="protein sequence ID" value="MDI1492540.1"/>
    <property type="molecule type" value="Genomic_DNA"/>
</dbReference>
<feature type="binding site" evidence="2">
    <location>
        <position position="474"/>
    </location>
    <ligand>
        <name>substrate</name>
    </ligand>
</feature>
<gene>
    <name evidence="5" type="ORF">OHK93_003754</name>
</gene>
<dbReference type="CDD" id="cd09122">
    <property type="entry name" value="PLDc_Tdp1_1"/>
    <property type="match status" value="1"/>
</dbReference>
<evidence type="ECO:0000313" key="6">
    <source>
        <dbReference type="Proteomes" id="UP001161017"/>
    </source>
</evidence>
<sequence>MADADDSDMARAIALSLGQEDPILKTGQEIIDLDADNEQTPPYRKTPSQPHPSTTSHNDEARKSGVYRDTNDPSTYTPGILGMAGLDRKKMEEERLARKRKATDPAPASPPTKKNVKASSITTSPDQAAPVDMPSSSHPAILQYPYGIVKKTWVAGHPRAGDDIKLEEVLQAEDLDVALLSSFQWDLPWVLSKLRPETQVGLVMQAKDENAKDRARAAVSSMENRTIQFCFPSMDGQINCMHSKLTLLSHVNYLRIVIPTANLVKYDWGETGTMENSVFLIDLPRFYPRQRVDEEDLLPFAKDLTRFLTAQSLPASIIGSLRLFDFAATRPYAFVHTIGGAHLGSTAYNTTGWPSLATAINRLGLNTTAPISVDFITSSVGSLNMDFLTRIYAACQGRKASSPSSSSSSSNPDERQVKQRFRLYFPTHATVRSSTARSAGTICMQRSYWTTDRFPKSVMRDCQSVRPGCLMHNKIIFVRPDGDEGGKKAWAYVGSANCSESAWGNKLVKDKVTKGMKLNARNWECGVVVPVVLERQEEEGDGEETVKRGNGLEVFEGRVPVPMVWPGREYGERMPWFFMEEG</sequence>
<name>A0AA43U065_9LECA</name>
<evidence type="ECO:0000256" key="3">
    <source>
        <dbReference type="PIRSR" id="PIRSR610347-3"/>
    </source>
</evidence>
<feature type="site" description="Interaction with DNA" evidence="3">
    <location>
        <position position="499"/>
    </location>
</feature>
<feature type="binding site" evidence="2">
    <location>
        <position position="244"/>
    </location>
    <ligand>
        <name>substrate</name>
    </ligand>
</feature>
<dbReference type="GO" id="GO:0005634">
    <property type="term" value="C:nucleus"/>
    <property type="evidence" value="ECO:0007669"/>
    <property type="project" value="InterPro"/>
</dbReference>
<dbReference type="SUPFAM" id="SSF56024">
    <property type="entry name" value="Phospholipase D/nuclease"/>
    <property type="match status" value="2"/>
</dbReference>
<feature type="compositionally biased region" description="Polar residues" evidence="4">
    <location>
        <begin position="117"/>
        <end position="126"/>
    </location>
</feature>
<evidence type="ECO:0000256" key="1">
    <source>
        <dbReference type="PIRSR" id="PIRSR610347-1"/>
    </source>
</evidence>
<dbReference type="AlphaFoldDB" id="A0AA43U065"/>
<dbReference type="GO" id="GO:0003690">
    <property type="term" value="F:double-stranded DNA binding"/>
    <property type="evidence" value="ECO:0007669"/>
    <property type="project" value="TreeGrafter"/>
</dbReference>
<dbReference type="Pfam" id="PF06087">
    <property type="entry name" value="Tyr-DNA_phospho"/>
    <property type="match status" value="1"/>
</dbReference>
<dbReference type="GO" id="GO:0006281">
    <property type="term" value="P:DNA repair"/>
    <property type="evidence" value="ECO:0007669"/>
    <property type="project" value="InterPro"/>
</dbReference>
<accession>A0AA43U065</accession>